<keyword evidence="9" id="KW-1185">Reference proteome</keyword>
<protein>
    <recommendedName>
        <fullName evidence="3">cysteine dioxygenase</fullName>
        <ecNumber evidence="3">1.13.11.20</ecNumber>
    </recommendedName>
</protein>
<evidence type="ECO:0000256" key="4">
    <source>
        <dbReference type="ARBA" id="ARBA00022723"/>
    </source>
</evidence>
<evidence type="ECO:0000256" key="7">
    <source>
        <dbReference type="ARBA" id="ARBA00024284"/>
    </source>
</evidence>
<dbReference type="GO" id="GO:0046872">
    <property type="term" value="F:metal ion binding"/>
    <property type="evidence" value="ECO:0007669"/>
    <property type="project" value="UniProtKB-KW"/>
</dbReference>
<name>A0AAW0LY62_QUESU</name>
<evidence type="ECO:0000256" key="5">
    <source>
        <dbReference type="ARBA" id="ARBA00023002"/>
    </source>
</evidence>
<keyword evidence="5" id="KW-0560">Oxidoreductase</keyword>
<accession>A0AAW0LY62</accession>
<dbReference type="AlphaFoldDB" id="A0AAW0LY62"/>
<dbReference type="GO" id="GO:0017172">
    <property type="term" value="F:cysteine dioxygenase activity"/>
    <property type="evidence" value="ECO:0007669"/>
    <property type="project" value="UniProtKB-EC"/>
</dbReference>
<dbReference type="EC" id="1.13.11.20" evidence="3"/>
<dbReference type="InterPro" id="IPR012864">
    <property type="entry name" value="PCO/ADO"/>
</dbReference>
<dbReference type="InterPro" id="IPR011051">
    <property type="entry name" value="RmlC_Cupin_sf"/>
</dbReference>
<organism evidence="8 9">
    <name type="scientific">Quercus suber</name>
    <name type="common">Cork oak</name>
    <dbReference type="NCBI Taxonomy" id="58331"/>
    <lineage>
        <taxon>Eukaryota</taxon>
        <taxon>Viridiplantae</taxon>
        <taxon>Streptophyta</taxon>
        <taxon>Embryophyta</taxon>
        <taxon>Tracheophyta</taxon>
        <taxon>Spermatophyta</taxon>
        <taxon>Magnoliopsida</taxon>
        <taxon>eudicotyledons</taxon>
        <taxon>Gunneridae</taxon>
        <taxon>Pentapetalae</taxon>
        <taxon>rosids</taxon>
        <taxon>fabids</taxon>
        <taxon>Fagales</taxon>
        <taxon>Fagaceae</taxon>
        <taxon>Quercus</taxon>
    </lineage>
</organism>
<dbReference type="PANTHER" id="PTHR22966:SF63">
    <property type="entry name" value="CYSTEINE DIOXYGENASE"/>
    <property type="match status" value="1"/>
</dbReference>
<reference evidence="8 9" key="1">
    <citation type="journal article" date="2018" name="Sci. Data">
        <title>The draft genome sequence of cork oak.</title>
        <authorList>
            <person name="Ramos A.M."/>
            <person name="Usie A."/>
            <person name="Barbosa P."/>
            <person name="Barros P.M."/>
            <person name="Capote T."/>
            <person name="Chaves I."/>
            <person name="Simoes F."/>
            <person name="Abreu I."/>
            <person name="Carrasquinho I."/>
            <person name="Faro C."/>
            <person name="Guimaraes J.B."/>
            <person name="Mendonca D."/>
            <person name="Nobrega F."/>
            <person name="Rodrigues L."/>
            <person name="Saibo N.J.M."/>
            <person name="Varela M.C."/>
            <person name="Egas C."/>
            <person name="Matos J."/>
            <person name="Miguel C.M."/>
            <person name="Oliveira M.M."/>
            <person name="Ricardo C.P."/>
            <person name="Goncalves S."/>
        </authorList>
    </citation>
    <scope>NUCLEOTIDE SEQUENCE [LARGE SCALE GENOMIC DNA]</scope>
    <source>
        <strain evidence="9">cv. HL8</strain>
    </source>
</reference>
<keyword evidence="6" id="KW-0408">Iron</keyword>
<evidence type="ECO:0000313" key="8">
    <source>
        <dbReference type="EMBL" id="KAK7855734.1"/>
    </source>
</evidence>
<gene>
    <name evidence="8" type="primary">PCO1</name>
    <name evidence="8" type="ORF">CFP56_026471</name>
</gene>
<dbReference type="Proteomes" id="UP000237347">
    <property type="component" value="Unassembled WGS sequence"/>
</dbReference>
<sequence>MAVDVCRGGIQLHHEGFSFSVGLASSETLLSLFFLPATGVIPLHNLPGMTVFSKLLLGTMHIKSYDLVDPINLDGSVPSSQRESLSLPFEH</sequence>
<comment type="similarity">
    <text evidence="2">Belongs to the cysteine dioxygenase family.</text>
</comment>
<proteinExistence type="inferred from homology"/>
<comment type="caution">
    <text evidence="8">The sequence shown here is derived from an EMBL/GenBank/DDBJ whole genome shotgun (WGS) entry which is preliminary data.</text>
</comment>
<evidence type="ECO:0000256" key="2">
    <source>
        <dbReference type="ARBA" id="ARBA00006622"/>
    </source>
</evidence>
<evidence type="ECO:0000256" key="3">
    <source>
        <dbReference type="ARBA" id="ARBA00013133"/>
    </source>
</evidence>
<evidence type="ECO:0000256" key="6">
    <source>
        <dbReference type="ARBA" id="ARBA00023004"/>
    </source>
</evidence>
<keyword evidence="4" id="KW-0479">Metal-binding</keyword>
<comment type="catalytic activity">
    <reaction evidence="7">
        <text>L-cysteine + O2 = 3-sulfino-L-alanine + H(+)</text>
        <dbReference type="Rhea" id="RHEA:20441"/>
        <dbReference type="ChEBI" id="CHEBI:15378"/>
        <dbReference type="ChEBI" id="CHEBI:15379"/>
        <dbReference type="ChEBI" id="CHEBI:35235"/>
        <dbReference type="ChEBI" id="CHEBI:61085"/>
        <dbReference type="EC" id="1.13.11.20"/>
    </reaction>
    <physiologicalReaction direction="left-to-right" evidence="7">
        <dbReference type="Rhea" id="RHEA:20442"/>
    </physiologicalReaction>
</comment>
<comment type="cofactor">
    <cofactor evidence="1">
        <name>Fe(2+)</name>
        <dbReference type="ChEBI" id="CHEBI:29033"/>
    </cofactor>
</comment>
<evidence type="ECO:0000313" key="9">
    <source>
        <dbReference type="Proteomes" id="UP000237347"/>
    </source>
</evidence>
<dbReference type="SUPFAM" id="SSF51182">
    <property type="entry name" value="RmlC-like cupins"/>
    <property type="match status" value="1"/>
</dbReference>
<dbReference type="PANTHER" id="PTHR22966">
    <property type="entry name" value="2-AMINOETHANETHIOL DIOXYGENASE"/>
    <property type="match status" value="1"/>
</dbReference>
<dbReference type="EMBL" id="PKMF04000042">
    <property type="protein sequence ID" value="KAK7855734.1"/>
    <property type="molecule type" value="Genomic_DNA"/>
</dbReference>
<evidence type="ECO:0000256" key="1">
    <source>
        <dbReference type="ARBA" id="ARBA00001954"/>
    </source>
</evidence>
<dbReference type="GO" id="GO:0070483">
    <property type="term" value="P:detection of hypoxia"/>
    <property type="evidence" value="ECO:0007669"/>
    <property type="project" value="UniProtKB-ARBA"/>
</dbReference>
<dbReference type="Pfam" id="PF07847">
    <property type="entry name" value="PCO_ADO"/>
    <property type="match status" value="1"/>
</dbReference>